<reference evidence="1" key="1">
    <citation type="submission" date="2013-11" db="EMBL/GenBank/DDBJ databases">
        <authorList>
            <person name="Sternberg P."/>
            <person name="Dillman A."/>
            <person name="Macchietto M."/>
        </authorList>
    </citation>
    <scope>NUCLEOTIDE SEQUENCE</scope>
    <source>
        <strain evidence="1">ALL</strain>
    </source>
</reference>
<protein>
    <submittedName>
        <fullName evidence="1">Uncharacterized protein</fullName>
    </submittedName>
</protein>
<accession>A0A4U5NFV7</accession>
<reference evidence="1" key="2">
    <citation type="journal article" date="2015" name="Genome Biol.">
        <title>Comparative genomics of Steinernema reveals deeply conserved gene regulatory networks.</title>
        <authorList>
            <person name="Dillman A.R."/>
            <person name="Macchietto M."/>
            <person name="Porter C.F."/>
            <person name="Rogers A."/>
            <person name="Williams B."/>
            <person name="Antoshechkin I."/>
            <person name="Lee M.M."/>
            <person name="Goodwin Z."/>
            <person name="Lu X."/>
            <person name="Lewis E.E."/>
            <person name="Goodrich-Blair H."/>
            <person name="Stock S.P."/>
            <person name="Adams B.J."/>
            <person name="Sternberg P.W."/>
            <person name="Mortazavi A."/>
        </authorList>
    </citation>
    <scope>NUCLEOTIDE SEQUENCE [LARGE SCALE GENOMIC DNA]</scope>
    <source>
        <strain evidence="1">ALL</strain>
    </source>
</reference>
<sequence>MSVSEIELITIDSDDEFAATESQEEDDAAIYVIEEEAEEEEDDSEIEIIEEETEEKEDGPAIDVITLESDDEFEGFAELEDCGKKYVVEDLVPCSERKRLGNAAPKHPVRLINRFNGDGIRPRNYAYVTKCVYEAEKVDKEPFTSFCGCTDGRCVRRTCLCVQQTSIKVKAKSTSPWR</sequence>
<gene>
    <name evidence="1" type="ORF">L596_015403</name>
</gene>
<comment type="caution">
    <text evidence="1">The sequence shown here is derived from an EMBL/GenBank/DDBJ whole genome shotgun (WGS) entry which is preliminary data.</text>
</comment>
<name>A0A4U5NFV7_STECR</name>
<reference evidence="1" key="3">
    <citation type="journal article" date="2019" name="G3 (Bethesda)">
        <title>Hybrid Assembly of the Genome of the Entomopathogenic Nematode Steinernema carpocapsae Identifies the X-Chromosome.</title>
        <authorList>
            <person name="Serra L."/>
            <person name="Macchietto M."/>
            <person name="Macias-Munoz A."/>
            <person name="McGill C.J."/>
            <person name="Rodriguez I.M."/>
            <person name="Rodriguez B."/>
            <person name="Murad R."/>
            <person name="Mortazavi A."/>
        </authorList>
    </citation>
    <scope>NUCLEOTIDE SEQUENCE</scope>
    <source>
        <strain evidence="1">ALL</strain>
    </source>
</reference>
<dbReference type="EMBL" id="AZBU02000004">
    <property type="protein sequence ID" value="TKR81550.1"/>
    <property type="molecule type" value="Genomic_DNA"/>
</dbReference>
<proteinExistence type="predicted"/>
<organism evidence="1">
    <name type="scientific">Steinernema carpocapsae</name>
    <name type="common">Entomopathogenic nematode</name>
    <dbReference type="NCBI Taxonomy" id="34508"/>
    <lineage>
        <taxon>Eukaryota</taxon>
        <taxon>Metazoa</taxon>
        <taxon>Ecdysozoa</taxon>
        <taxon>Nematoda</taxon>
        <taxon>Chromadorea</taxon>
        <taxon>Rhabditida</taxon>
        <taxon>Tylenchina</taxon>
        <taxon>Panagrolaimomorpha</taxon>
        <taxon>Strongyloidoidea</taxon>
        <taxon>Steinernematidae</taxon>
        <taxon>Steinernema</taxon>
    </lineage>
</organism>
<dbReference type="AlphaFoldDB" id="A0A4U5NFV7"/>
<evidence type="ECO:0000313" key="1">
    <source>
        <dbReference type="EMBL" id="TKR81550.1"/>
    </source>
</evidence>